<comment type="caution">
    <text evidence="2">The sequence shown here is derived from an EMBL/GenBank/DDBJ whole genome shotgun (WGS) entry which is preliminary data.</text>
</comment>
<organism evidence="2 3">
    <name type="scientific">Phytophthora aleatoria</name>
    <dbReference type="NCBI Taxonomy" id="2496075"/>
    <lineage>
        <taxon>Eukaryota</taxon>
        <taxon>Sar</taxon>
        <taxon>Stramenopiles</taxon>
        <taxon>Oomycota</taxon>
        <taxon>Peronosporomycetes</taxon>
        <taxon>Peronosporales</taxon>
        <taxon>Peronosporaceae</taxon>
        <taxon>Phytophthora</taxon>
    </lineage>
</organism>
<evidence type="ECO:0000313" key="3">
    <source>
        <dbReference type="Proteomes" id="UP000709295"/>
    </source>
</evidence>
<feature type="region of interest" description="Disordered" evidence="1">
    <location>
        <begin position="131"/>
        <end position="150"/>
    </location>
</feature>
<dbReference type="EMBL" id="JAENGY010000074">
    <property type="protein sequence ID" value="KAG6975130.1"/>
    <property type="molecule type" value="Genomic_DNA"/>
</dbReference>
<dbReference type="AlphaFoldDB" id="A0A8J5JC03"/>
<evidence type="ECO:0000313" key="2">
    <source>
        <dbReference type="EMBL" id="KAG6975130.1"/>
    </source>
</evidence>
<accession>A0A8J5JC03</accession>
<protein>
    <submittedName>
        <fullName evidence="2">Uncharacterized protein</fullName>
    </submittedName>
</protein>
<sequence length="305" mass="34309">PRPRDQTLRVTPSTVNQVQTTLRIRLHKAELARRASLTASFRHAGIRTPNTIASISTLASETSTIDHDLCNAFSKLVSQSSLSLSATIALWRDEYARDPRPNKALDPEWLDILLHGYRHHRAAVNAATHGVSHTFNSPRGPDIKPGRNHKSARQFGSALERSIASGQATGTYLVVKLSRALQWHELQFSPFDCVEKKGADPAFEARLIHDLSYPDDSSINARSTIDDLPDLDYESVRRLAKRMLKVRIDWSRCHQASRLTLLDHIVVNWPSSTCRYHSAGLDLPLTMVPLEEQSHSWCQERAHAH</sequence>
<gene>
    <name evidence="2" type="ORF">JG688_00002676</name>
</gene>
<evidence type="ECO:0000256" key="1">
    <source>
        <dbReference type="SAM" id="MobiDB-lite"/>
    </source>
</evidence>
<keyword evidence="3" id="KW-1185">Reference proteome</keyword>
<reference evidence="2" key="1">
    <citation type="submission" date="2021-01" db="EMBL/GenBank/DDBJ databases">
        <title>Phytophthora aleatoria, a newly-described species from Pinus radiata is distinct from Phytophthora cactorum isolates based on comparative genomics.</title>
        <authorList>
            <person name="Mcdougal R."/>
            <person name="Panda P."/>
            <person name="Williams N."/>
            <person name="Studholme D.J."/>
        </authorList>
    </citation>
    <scope>NUCLEOTIDE SEQUENCE</scope>
    <source>
        <strain evidence="2">NZFS 4037</strain>
    </source>
</reference>
<name>A0A8J5JC03_9STRA</name>
<feature type="non-terminal residue" evidence="2">
    <location>
        <position position="1"/>
    </location>
</feature>
<dbReference type="Proteomes" id="UP000709295">
    <property type="component" value="Unassembled WGS sequence"/>
</dbReference>
<proteinExistence type="predicted"/>